<dbReference type="EMBL" id="CM037155">
    <property type="protein sequence ID" value="KAH7846186.1"/>
    <property type="molecule type" value="Genomic_DNA"/>
</dbReference>
<protein>
    <submittedName>
        <fullName evidence="1">Uncharacterized protein</fullName>
    </submittedName>
</protein>
<comment type="caution">
    <text evidence="1">The sequence shown here is derived from an EMBL/GenBank/DDBJ whole genome shotgun (WGS) entry which is preliminary data.</text>
</comment>
<evidence type="ECO:0000313" key="1">
    <source>
        <dbReference type="EMBL" id="KAH7846186.1"/>
    </source>
</evidence>
<accession>A0ACB7XYL7</accession>
<gene>
    <name evidence="1" type="ORF">Vadar_010894</name>
</gene>
<name>A0ACB7XYL7_9ERIC</name>
<organism evidence="1 2">
    <name type="scientific">Vaccinium darrowii</name>
    <dbReference type="NCBI Taxonomy" id="229202"/>
    <lineage>
        <taxon>Eukaryota</taxon>
        <taxon>Viridiplantae</taxon>
        <taxon>Streptophyta</taxon>
        <taxon>Embryophyta</taxon>
        <taxon>Tracheophyta</taxon>
        <taxon>Spermatophyta</taxon>
        <taxon>Magnoliopsida</taxon>
        <taxon>eudicotyledons</taxon>
        <taxon>Gunneridae</taxon>
        <taxon>Pentapetalae</taxon>
        <taxon>asterids</taxon>
        <taxon>Ericales</taxon>
        <taxon>Ericaceae</taxon>
        <taxon>Vaccinioideae</taxon>
        <taxon>Vaccinieae</taxon>
        <taxon>Vaccinium</taxon>
    </lineage>
</organism>
<keyword evidence="2" id="KW-1185">Reference proteome</keyword>
<dbReference type="Proteomes" id="UP000828048">
    <property type="component" value="Chromosome 5"/>
</dbReference>
<reference evidence="1 2" key="1">
    <citation type="journal article" date="2021" name="Hortic Res">
        <title>High-quality reference genome and annotation aids understanding of berry development for evergreen blueberry (Vaccinium darrowii).</title>
        <authorList>
            <person name="Yu J."/>
            <person name="Hulse-Kemp A.M."/>
            <person name="Babiker E."/>
            <person name="Staton M."/>
        </authorList>
    </citation>
    <scope>NUCLEOTIDE SEQUENCE [LARGE SCALE GENOMIC DNA]</scope>
    <source>
        <strain evidence="2">cv. NJ 8807/NJ 8810</strain>
        <tissue evidence="1">Young leaf</tissue>
    </source>
</reference>
<sequence>MYCTFLYFTYYGMMTVAITPNHSIVAIVASTFYAIWNLFSGFIIPTTRIPVWWRWYVYVCPVSWTLYGLVASQLGDIQDRLDTGETVE</sequence>
<proteinExistence type="predicted"/>
<evidence type="ECO:0000313" key="2">
    <source>
        <dbReference type="Proteomes" id="UP000828048"/>
    </source>
</evidence>